<feature type="transmembrane region" description="Helical" evidence="1">
    <location>
        <begin position="51"/>
        <end position="71"/>
    </location>
</feature>
<keyword evidence="4" id="KW-1185">Reference proteome</keyword>
<keyword evidence="1" id="KW-1133">Transmembrane helix</keyword>
<accession>A0ABQ1ZS33</accession>
<gene>
    <name evidence="3" type="ORF">GCM10007362_22120</name>
</gene>
<dbReference type="Proteomes" id="UP000605427">
    <property type="component" value="Unassembled WGS sequence"/>
</dbReference>
<keyword evidence="1" id="KW-0812">Transmembrane</keyword>
<dbReference type="EMBL" id="BMDD01000002">
    <property type="protein sequence ID" value="GGH77808.1"/>
    <property type="molecule type" value="Genomic_DNA"/>
</dbReference>
<feature type="transmembrane region" description="Helical" evidence="1">
    <location>
        <begin position="12"/>
        <end position="31"/>
    </location>
</feature>
<organism evidence="3 4">
    <name type="scientific">Saccharibacillus endophyticus</name>
    <dbReference type="NCBI Taxonomy" id="2060666"/>
    <lineage>
        <taxon>Bacteria</taxon>
        <taxon>Bacillati</taxon>
        <taxon>Bacillota</taxon>
        <taxon>Bacilli</taxon>
        <taxon>Bacillales</taxon>
        <taxon>Paenibacillaceae</taxon>
        <taxon>Saccharibacillus</taxon>
    </lineage>
</organism>
<dbReference type="PROSITE" id="PS51257">
    <property type="entry name" value="PROKAR_LIPOPROTEIN"/>
    <property type="match status" value="1"/>
</dbReference>
<feature type="transmembrane region" description="Helical" evidence="1">
    <location>
        <begin position="198"/>
        <end position="216"/>
    </location>
</feature>
<dbReference type="Pfam" id="PF02517">
    <property type="entry name" value="Rce1-like"/>
    <property type="match status" value="1"/>
</dbReference>
<evidence type="ECO:0000313" key="3">
    <source>
        <dbReference type="EMBL" id="GGH77808.1"/>
    </source>
</evidence>
<evidence type="ECO:0000256" key="1">
    <source>
        <dbReference type="SAM" id="Phobius"/>
    </source>
</evidence>
<evidence type="ECO:0000259" key="2">
    <source>
        <dbReference type="Pfam" id="PF02517"/>
    </source>
</evidence>
<name>A0ABQ1ZS33_9BACL</name>
<keyword evidence="1" id="KW-0472">Membrane</keyword>
<proteinExistence type="predicted"/>
<dbReference type="RefSeq" id="WP_229714138.1">
    <property type="nucleotide sequence ID" value="NZ_BMDD01000002.1"/>
</dbReference>
<evidence type="ECO:0000313" key="4">
    <source>
        <dbReference type="Proteomes" id="UP000605427"/>
    </source>
</evidence>
<sequence>MMMSEKRVGGAFPIVWITIAAAACAPLLLWLRSRPLLSPDVFDHARYNAELGYQLTTLALAAVMIALVYAMTGREGLSYLSLKKRDGSIRPEPWIGIKPKAGETWRHLGLNFAVVITLVTAIVIYFQIVHGKSVSFDLFPGIPLILAFALVNAFCEEILFRFSFVAVVSRSGYSPYLAQGLGAAVFGIVHYFGNPGGIVGVLMAAFIGWFLAKSMLETKGFFWALTIHFLQDVVIFSALFME</sequence>
<protein>
    <recommendedName>
        <fullName evidence="2">CAAX prenyl protease 2/Lysostaphin resistance protein A-like domain-containing protein</fullName>
    </recommendedName>
</protein>
<reference evidence="4" key="1">
    <citation type="journal article" date="2019" name="Int. J. Syst. Evol. Microbiol.">
        <title>The Global Catalogue of Microorganisms (GCM) 10K type strain sequencing project: providing services to taxonomists for standard genome sequencing and annotation.</title>
        <authorList>
            <consortium name="The Broad Institute Genomics Platform"/>
            <consortium name="The Broad Institute Genome Sequencing Center for Infectious Disease"/>
            <person name="Wu L."/>
            <person name="Ma J."/>
        </authorList>
    </citation>
    <scope>NUCLEOTIDE SEQUENCE [LARGE SCALE GENOMIC DNA]</scope>
    <source>
        <strain evidence="4">CCM 8702</strain>
    </source>
</reference>
<feature type="transmembrane region" description="Helical" evidence="1">
    <location>
        <begin position="108"/>
        <end position="128"/>
    </location>
</feature>
<dbReference type="InterPro" id="IPR003675">
    <property type="entry name" value="Rce1/LyrA-like_dom"/>
</dbReference>
<comment type="caution">
    <text evidence="3">The sequence shown here is derived from an EMBL/GenBank/DDBJ whole genome shotgun (WGS) entry which is preliminary data.</text>
</comment>
<feature type="transmembrane region" description="Helical" evidence="1">
    <location>
        <begin position="221"/>
        <end position="241"/>
    </location>
</feature>
<feature type="domain" description="CAAX prenyl protease 2/Lysostaphin resistance protein A-like" evidence="2">
    <location>
        <begin position="142"/>
        <end position="233"/>
    </location>
</feature>